<comment type="caution">
    <text evidence="2">Lacks conserved residue(s) required for the propagation of feature annotation.</text>
</comment>
<feature type="binding site" evidence="2">
    <location>
        <position position="45"/>
    </location>
    <ligand>
        <name>Mg(2+)</name>
        <dbReference type="ChEBI" id="CHEBI:18420"/>
        <label>1</label>
    </ligand>
</feature>
<feature type="domain" description="PurM-like C-terminal" evidence="4">
    <location>
        <begin position="149"/>
        <end position="301"/>
    </location>
</feature>
<dbReference type="CDD" id="cd02194">
    <property type="entry name" value="ThiL"/>
    <property type="match status" value="1"/>
</dbReference>
<comment type="similarity">
    <text evidence="2">Belongs to the thiamine-monophosphate kinase family.</text>
</comment>
<name>A0A1E5E093_9VIBR</name>
<feature type="binding site" evidence="2">
    <location>
        <position position="44"/>
    </location>
    <ligand>
        <name>Mg(2+)</name>
        <dbReference type="ChEBI" id="CHEBI:18420"/>
        <label>4</label>
    </ligand>
</feature>
<dbReference type="PANTHER" id="PTHR30270:SF0">
    <property type="entry name" value="THIAMINE-MONOPHOSPHATE KINASE"/>
    <property type="match status" value="1"/>
</dbReference>
<dbReference type="Pfam" id="PF02769">
    <property type="entry name" value="AIRS_C"/>
    <property type="match status" value="1"/>
</dbReference>
<dbReference type="EC" id="2.7.4.16" evidence="2"/>
<feature type="domain" description="PurM-like N-terminal" evidence="3">
    <location>
        <begin position="27"/>
        <end position="137"/>
    </location>
</feature>
<gene>
    <name evidence="2" type="primary">thiL</name>
    <name evidence="5" type="ORF">A1QC_01845</name>
</gene>
<dbReference type="RefSeq" id="WP_017025854.1">
    <property type="nucleotide sequence ID" value="NZ_AJYK02000082.1"/>
</dbReference>
<comment type="caution">
    <text evidence="5">The sequence shown here is derived from an EMBL/GenBank/DDBJ whole genome shotgun (WGS) entry which is preliminary data.</text>
</comment>
<dbReference type="PIRSF" id="PIRSF005303">
    <property type="entry name" value="Thiam_monoph_kin"/>
    <property type="match status" value="1"/>
</dbReference>
<feature type="binding site" evidence="2">
    <location>
        <position position="46"/>
    </location>
    <ligand>
        <name>Mg(2+)</name>
        <dbReference type="ChEBI" id="CHEBI:18420"/>
        <label>2</label>
    </ligand>
</feature>
<dbReference type="InterPro" id="IPR006283">
    <property type="entry name" value="ThiL-like"/>
</dbReference>
<dbReference type="UniPathway" id="UPA00060">
    <property type="reaction ID" value="UER00142"/>
</dbReference>
<protein>
    <recommendedName>
        <fullName evidence="2">Thiamine-monophosphate kinase</fullName>
        <shortName evidence="2">TMP kinase</shortName>
        <shortName evidence="2">Thiamine-phosphate kinase</shortName>
        <ecNumber evidence="2">2.7.4.16</ecNumber>
    </recommendedName>
</protein>
<keyword evidence="2" id="KW-0460">Magnesium</keyword>
<proteinExistence type="inferred from homology"/>
<keyword evidence="2" id="KW-0067">ATP-binding</keyword>
<feature type="binding site" evidence="2">
    <location>
        <position position="210"/>
    </location>
    <ligand>
        <name>Mg(2+)</name>
        <dbReference type="ChEBI" id="CHEBI:18420"/>
        <label>3</label>
    </ligand>
</feature>
<dbReference type="EMBL" id="AJYK02000082">
    <property type="protein sequence ID" value="OEF23916.1"/>
    <property type="molecule type" value="Genomic_DNA"/>
</dbReference>
<feature type="binding site" evidence="2">
    <location>
        <position position="145"/>
    </location>
    <ligand>
        <name>ATP</name>
        <dbReference type="ChEBI" id="CHEBI:30616"/>
    </ligand>
</feature>
<dbReference type="InterPro" id="IPR010918">
    <property type="entry name" value="PurM-like_C_dom"/>
</dbReference>
<keyword evidence="6" id="KW-1185">Reference proteome</keyword>
<keyword evidence="2" id="KW-0479">Metal-binding</keyword>
<keyword evidence="2 5" id="KW-0418">Kinase</keyword>
<dbReference type="NCBIfam" id="TIGR01379">
    <property type="entry name" value="thiL"/>
    <property type="match status" value="1"/>
</dbReference>
<dbReference type="OrthoDB" id="9802811at2"/>
<feature type="binding site" evidence="2">
    <location>
        <position position="213"/>
    </location>
    <ligand>
        <name>Mg(2+)</name>
        <dbReference type="ChEBI" id="CHEBI:18420"/>
        <label>5</label>
    </ligand>
</feature>
<dbReference type="GO" id="GO:0009229">
    <property type="term" value="P:thiamine diphosphate biosynthetic process"/>
    <property type="evidence" value="ECO:0007669"/>
    <property type="project" value="UniProtKB-UniRule"/>
</dbReference>
<feature type="binding site" evidence="2">
    <location>
        <position position="74"/>
    </location>
    <ligand>
        <name>Mg(2+)</name>
        <dbReference type="ChEBI" id="CHEBI:18420"/>
        <label>4</label>
    </ligand>
</feature>
<dbReference type="PANTHER" id="PTHR30270">
    <property type="entry name" value="THIAMINE-MONOPHOSPHATE KINASE"/>
    <property type="match status" value="1"/>
</dbReference>
<dbReference type="GO" id="GO:0000287">
    <property type="term" value="F:magnesium ion binding"/>
    <property type="evidence" value="ECO:0007669"/>
    <property type="project" value="UniProtKB-UniRule"/>
</dbReference>
<sequence length="334" mass="36380">MSGEFNLIDKYFAARQSNRDDVQLSLGDDCALLTVPQGYQLAVSTDTVVLGTHFLSDADPADVAYKALMSNISDLAAMGATPAWLSMAISMPEPNEDWLAPFCDSLFALADEHNLQLIGGDTTKGPLTISFTIQGFVPQGKALMRSGAQVGDWIYVSGALGDSHAGLEVILDKSKAEKPFAKHLVRQHFRAQSRIDFAQSLLGIASSCIDISDGLISDIKHILKASRVNAKVHIDKLPVSDELIAFYGNSTQARNTALMSGEEYELCFTIPQKHKAMFDELMAGSDTKAHCIGQIVSRDDIEDTSASFIQFLRNDTPISNEEKASIQQGFDHFN</sequence>
<evidence type="ECO:0000259" key="3">
    <source>
        <dbReference type="Pfam" id="PF00586"/>
    </source>
</evidence>
<feature type="binding site" evidence="2">
    <location>
        <position position="53"/>
    </location>
    <ligand>
        <name>substrate</name>
    </ligand>
</feature>
<dbReference type="Gene3D" id="3.30.1330.10">
    <property type="entry name" value="PurM-like, N-terminal domain"/>
    <property type="match status" value="1"/>
</dbReference>
<dbReference type="GO" id="GO:0009228">
    <property type="term" value="P:thiamine biosynthetic process"/>
    <property type="evidence" value="ECO:0007669"/>
    <property type="project" value="UniProtKB-KW"/>
</dbReference>
<dbReference type="GO" id="GO:0009030">
    <property type="term" value="F:thiamine-phosphate kinase activity"/>
    <property type="evidence" value="ECO:0007669"/>
    <property type="project" value="UniProtKB-UniRule"/>
</dbReference>
<dbReference type="eggNOG" id="COG0611">
    <property type="taxonomic scope" value="Bacteria"/>
</dbReference>
<dbReference type="Pfam" id="PF00586">
    <property type="entry name" value="AIRS"/>
    <property type="match status" value="1"/>
</dbReference>
<comment type="miscellaneous">
    <text evidence="2">Reaction mechanism of ThiL seems to utilize a direct, inline transfer of the gamma-phosphate of ATP to TMP rather than a phosphorylated enzyme intermediate.</text>
</comment>
<dbReference type="GO" id="GO:0005524">
    <property type="term" value="F:ATP binding"/>
    <property type="evidence" value="ECO:0007669"/>
    <property type="project" value="UniProtKB-UniRule"/>
</dbReference>
<dbReference type="SUPFAM" id="SSF56042">
    <property type="entry name" value="PurM C-terminal domain-like"/>
    <property type="match status" value="1"/>
</dbReference>
<feature type="binding site" evidence="2">
    <location>
        <position position="121"/>
    </location>
    <ligand>
        <name>Mg(2+)</name>
        <dbReference type="ChEBI" id="CHEBI:18420"/>
        <label>1</label>
    </ligand>
</feature>
<dbReference type="STRING" id="1188252.A1QC_01845"/>
<keyword evidence="1 2" id="KW-0784">Thiamine biosynthesis</keyword>
<keyword evidence="2" id="KW-0547">Nucleotide-binding</keyword>
<dbReference type="InterPro" id="IPR036676">
    <property type="entry name" value="PurM-like_C_sf"/>
</dbReference>
<feature type="binding site" evidence="2">
    <location>
        <begin position="120"/>
        <end position="121"/>
    </location>
    <ligand>
        <name>ATP</name>
        <dbReference type="ChEBI" id="CHEBI:30616"/>
    </ligand>
</feature>
<reference evidence="5 6" key="1">
    <citation type="journal article" date="2012" name="Science">
        <title>Ecological populations of bacteria act as socially cohesive units of antibiotic production and resistance.</title>
        <authorList>
            <person name="Cordero O.X."/>
            <person name="Wildschutte H."/>
            <person name="Kirkup B."/>
            <person name="Proehl S."/>
            <person name="Ngo L."/>
            <person name="Hussain F."/>
            <person name="Le Roux F."/>
            <person name="Mincer T."/>
            <person name="Polz M.F."/>
        </authorList>
    </citation>
    <scope>NUCLEOTIDE SEQUENCE [LARGE SCALE GENOMIC DNA]</scope>
    <source>
        <strain evidence="5 6">1S-45</strain>
    </source>
</reference>
<feature type="binding site" evidence="2">
    <location>
        <position position="29"/>
    </location>
    <ligand>
        <name>Mg(2+)</name>
        <dbReference type="ChEBI" id="CHEBI:18420"/>
        <label>3</label>
    </ligand>
</feature>
<dbReference type="InterPro" id="IPR036921">
    <property type="entry name" value="PurM-like_N_sf"/>
</dbReference>
<organism evidence="5 6">
    <name type="scientific">Vibrio rumoiensis 1S-45</name>
    <dbReference type="NCBI Taxonomy" id="1188252"/>
    <lineage>
        <taxon>Bacteria</taxon>
        <taxon>Pseudomonadati</taxon>
        <taxon>Pseudomonadota</taxon>
        <taxon>Gammaproteobacteria</taxon>
        <taxon>Vibrionales</taxon>
        <taxon>Vibrionaceae</taxon>
        <taxon>Vibrio</taxon>
    </lineage>
</organism>
<feature type="binding site" evidence="2">
    <location>
        <position position="29"/>
    </location>
    <ligand>
        <name>Mg(2+)</name>
        <dbReference type="ChEBI" id="CHEBI:18420"/>
        <label>4</label>
    </ligand>
</feature>
<evidence type="ECO:0000256" key="2">
    <source>
        <dbReference type="HAMAP-Rule" id="MF_02128"/>
    </source>
</evidence>
<feature type="binding site" evidence="2">
    <location>
        <position position="262"/>
    </location>
    <ligand>
        <name>substrate</name>
    </ligand>
</feature>
<comment type="pathway">
    <text evidence="2">Cofactor biosynthesis; thiamine diphosphate biosynthesis; thiamine diphosphate from thiamine phosphate: step 1/1.</text>
</comment>
<feature type="binding site" evidence="2">
    <location>
        <position position="74"/>
    </location>
    <ligand>
        <name>Mg(2+)</name>
        <dbReference type="ChEBI" id="CHEBI:18420"/>
        <label>3</label>
    </ligand>
</feature>
<feature type="binding site" evidence="2">
    <location>
        <position position="330"/>
    </location>
    <ligand>
        <name>substrate</name>
    </ligand>
</feature>
<dbReference type="Gene3D" id="3.90.650.10">
    <property type="entry name" value="PurM-like C-terminal domain"/>
    <property type="match status" value="1"/>
</dbReference>
<keyword evidence="2" id="KW-0808">Transferase</keyword>
<dbReference type="InterPro" id="IPR016188">
    <property type="entry name" value="PurM-like_N"/>
</dbReference>
<comment type="catalytic activity">
    <reaction evidence="2">
        <text>thiamine phosphate + ATP = thiamine diphosphate + ADP</text>
        <dbReference type="Rhea" id="RHEA:15913"/>
        <dbReference type="ChEBI" id="CHEBI:30616"/>
        <dbReference type="ChEBI" id="CHEBI:37575"/>
        <dbReference type="ChEBI" id="CHEBI:58937"/>
        <dbReference type="ChEBI" id="CHEBI:456216"/>
        <dbReference type="EC" id="2.7.4.16"/>
    </reaction>
</comment>
<comment type="function">
    <text evidence="2">Catalyzes the ATP-dependent phosphorylation of thiamine-monophosphate (TMP) to form thiamine-pyrophosphate (TPP), the active form of vitamin B1.</text>
</comment>
<feature type="binding site" evidence="2">
    <location>
        <position position="46"/>
    </location>
    <ligand>
        <name>Mg(2+)</name>
        <dbReference type="ChEBI" id="CHEBI:18420"/>
        <label>1</label>
    </ligand>
</feature>
<accession>A0A1E5E093</accession>
<feature type="binding site" evidence="2">
    <location>
        <position position="74"/>
    </location>
    <ligand>
        <name>Mg(2+)</name>
        <dbReference type="ChEBI" id="CHEBI:18420"/>
        <label>2</label>
    </ligand>
</feature>
<evidence type="ECO:0000256" key="1">
    <source>
        <dbReference type="ARBA" id="ARBA00022977"/>
    </source>
</evidence>
<evidence type="ECO:0000313" key="5">
    <source>
        <dbReference type="EMBL" id="OEF23916.1"/>
    </source>
</evidence>
<evidence type="ECO:0000313" key="6">
    <source>
        <dbReference type="Proteomes" id="UP000094070"/>
    </source>
</evidence>
<dbReference type="SUPFAM" id="SSF55326">
    <property type="entry name" value="PurM N-terminal domain-like"/>
    <property type="match status" value="1"/>
</dbReference>
<dbReference type="Proteomes" id="UP000094070">
    <property type="component" value="Unassembled WGS sequence"/>
</dbReference>
<dbReference type="AlphaFoldDB" id="A0A1E5E093"/>
<evidence type="ECO:0000259" key="4">
    <source>
        <dbReference type="Pfam" id="PF02769"/>
    </source>
</evidence>
<feature type="binding site" evidence="2">
    <location>
        <position position="212"/>
    </location>
    <ligand>
        <name>ATP</name>
        <dbReference type="ChEBI" id="CHEBI:30616"/>
    </ligand>
</feature>
<dbReference type="HAMAP" id="MF_02128">
    <property type="entry name" value="TMP_kinase"/>
    <property type="match status" value="1"/>
</dbReference>